<dbReference type="Pfam" id="PF00004">
    <property type="entry name" value="AAA"/>
    <property type="match status" value="1"/>
</dbReference>
<keyword evidence="3" id="KW-0378">Hydrolase</keyword>
<dbReference type="Pfam" id="PF14363">
    <property type="entry name" value="AAA_assoc"/>
    <property type="match status" value="1"/>
</dbReference>
<dbReference type="InterPro" id="IPR003593">
    <property type="entry name" value="AAA+_ATPase"/>
</dbReference>
<keyword evidence="4" id="KW-0067">ATP-binding</keyword>
<dbReference type="PANTHER" id="PTHR23070">
    <property type="entry name" value="BCS1 AAA-TYPE ATPASE"/>
    <property type="match status" value="1"/>
</dbReference>
<dbReference type="InterPro" id="IPR025753">
    <property type="entry name" value="AAA_N_dom"/>
</dbReference>
<feature type="domain" description="AAA+ ATPase" evidence="7">
    <location>
        <begin position="221"/>
        <end position="363"/>
    </location>
</feature>
<accession>A0A6A3AVG4</accession>
<keyword evidence="9" id="KW-1185">Reference proteome</keyword>
<evidence type="ECO:0000256" key="3">
    <source>
        <dbReference type="ARBA" id="ARBA00022801"/>
    </source>
</evidence>
<keyword evidence="4" id="KW-0547">Nucleotide-binding</keyword>
<evidence type="ECO:0000313" key="8">
    <source>
        <dbReference type="EMBL" id="KAE8707753.1"/>
    </source>
</evidence>
<evidence type="ECO:0000256" key="5">
    <source>
        <dbReference type="ARBA" id="ARBA00022842"/>
    </source>
</evidence>
<organism evidence="8 9">
    <name type="scientific">Hibiscus syriacus</name>
    <name type="common">Rose of Sharon</name>
    <dbReference type="NCBI Taxonomy" id="106335"/>
    <lineage>
        <taxon>Eukaryota</taxon>
        <taxon>Viridiplantae</taxon>
        <taxon>Streptophyta</taxon>
        <taxon>Embryophyta</taxon>
        <taxon>Tracheophyta</taxon>
        <taxon>Spermatophyta</taxon>
        <taxon>Magnoliopsida</taxon>
        <taxon>eudicotyledons</taxon>
        <taxon>Gunneridae</taxon>
        <taxon>Pentapetalae</taxon>
        <taxon>rosids</taxon>
        <taxon>malvids</taxon>
        <taxon>Malvales</taxon>
        <taxon>Malvaceae</taxon>
        <taxon>Malvoideae</taxon>
        <taxon>Hibiscus</taxon>
    </lineage>
</organism>
<reference evidence="8" key="1">
    <citation type="submission" date="2019-09" db="EMBL/GenBank/DDBJ databases">
        <title>Draft genome information of white flower Hibiscus syriacus.</title>
        <authorList>
            <person name="Kim Y.-M."/>
        </authorList>
    </citation>
    <scope>NUCLEOTIDE SEQUENCE [LARGE SCALE GENOMIC DNA]</scope>
    <source>
        <strain evidence="8">YM2019G1</strain>
    </source>
</reference>
<sequence length="407" mass="47167">MNSLWAFLASIALIRTTIYSYLPERLRLYISSRFEEWTSRFTSEETMVFKDYQSSKMNQLFQAANLYLGESLPTISIPRVTVEKTESVRNLTFSMEKNTEMIDVFESVPMKWRYFSDYSQGMHKHEIRWYELSFHKQYKGLVTKSYLPYILERADKIKERNRVVQLHTAAHDFWTPKPVIIQHPMTFETLAMNGNLKKELLEDLDRFMNSKEYYQRIGKVWKRGYLLYGPPGTGKSSLIAAMANHLNFDIYNLNLSSVSSDLVLQNLLLSMANRSILVIEDIDCSIKLQNRESGIEQPIKYHQQNKSFSQVTLSGLLNFFDGILSCCGEGKILVATTNYKDRIDPALLRAGRMDMHIHLTHCTFSAFKQLALKYLEISDHNLFHHIEKLLPEVKVSPAEVAGEPGED</sequence>
<proteinExistence type="inferred from homology"/>
<dbReference type="SMART" id="SM00382">
    <property type="entry name" value="AAA"/>
    <property type="match status" value="1"/>
</dbReference>
<name>A0A6A3AVG4_HIBSY</name>
<dbReference type="GO" id="GO:0005524">
    <property type="term" value="F:ATP binding"/>
    <property type="evidence" value="ECO:0007669"/>
    <property type="project" value="UniProtKB-KW"/>
</dbReference>
<dbReference type="EMBL" id="VEPZ02000960">
    <property type="protein sequence ID" value="KAE8707753.1"/>
    <property type="molecule type" value="Genomic_DNA"/>
</dbReference>
<evidence type="ECO:0000313" key="9">
    <source>
        <dbReference type="Proteomes" id="UP000436088"/>
    </source>
</evidence>
<dbReference type="InterPro" id="IPR003959">
    <property type="entry name" value="ATPase_AAA_core"/>
</dbReference>
<dbReference type="CDD" id="cd19510">
    <property type="entry name" value="RecA-like_BCS1"/>
    <property type="match status" value="1"/>
</dbReference>
<evidence type="ECO:0000256" key="2">
    <source>
        <dbReference type="ARBA" id="ARBA00007448"/>
    </source>
</evidence>
<keyword evidence="5" id="KW-0460">Magnesium</keyword>
<dbReference type="InterPro" id="IPR027417">
    <property type="entry name" value="P-loop_NTPase"/>
</dbReference>
<evidence type="ECO:0000259" key="7">
    <source>
        <dbReference type="SMART" id="SM00382"/>
    </source>
</evidence>
<gene>
    <name evidence="8" type="ORF">F3Y22_tig00110377pilonHSYRG00375</name>
</gene>
<protein>
    <recommendedName>
        <fullName evidence="7">AAA+ ATPase domain-containing protein</fullName>
    </recommendedName>
</protein>
<dbReference type="Gene3D" id="3.40.50.300">
    <property type="entry name" value="P-loop containing nucleotide triphosphate hydrolases"/>
    <property type="match status" value="1"/>
</dbReference>
<comment type="similarity">
    <text evidence="2">Belongs to the AAA ATPase family. BCS1 subfamily.</text>
</comment>
<comment type="cofactor">
    <cofactor evidence="1">
        <name>Mg(2+)</name>
        <dbReference type="ChEBI" id="CHEBI:18420"/>
    </cofactor>
</comment>
<dbReference type="Gene3D" id="6.10.280.40">
    <property type="match status" value="1"/>
</dbReference>
<dbReference type="AlphaFoldDB" id="A0A6A3AVG4"/>
<comment type="caution">
    <text evidence="8">The sequence shown here is derived from an EMBL/GenBank/DDBJ whole genome shotgun (WGS) entry which is preliminary data.</text>
</comment>
<comment type="catalytic activity">
    <reaction evidence="6">
        <text>ATP + H2O = ADP + phosphate + H(+)</text>
        <dbReference type="Rhea" id="RHEA:13065"/>
        <dbReference type="ChEBI" id="CHEBI:15377"/>
        <dbReference type="ChEBI" id="CHEBI:15378"/>
        <dbReference type="ChEBI" id="CHEBI:30616"/>
        <dbReference type="ChEBI" id="CHEBI:43474"/>
        <dbReference type="ChEBI" id="CHEBI:456216"/>
    </reaction>
</comment>
<dbReference type="Pfam" id="PF25568">
    <property type="entry name" value="AAA_lid_At3g28540"/>
    <property type="match status" value="1"/>
</dbReference>
<dbReference type="InterPro" id="IPR058017">
    <property type="entry name" value="At3g28540-like_C"/>
</dbReference>
<dbReference type="GO" id="GO:0016887">
    <property type="term" value="F:ATP hydrolysis activity"/>
    <property type="evidence" value="ECO:0007669"/>
    <property type="project" value="InterPro"/>
</dbReference>
<dbReference type="SUPFAM" id="SSF52540">
    <property type="entry name" value="P-loop containing nucleoside triphosphate hydrolases"/>
    <property type="match status" value="1"/>
</dbReference>
<dbReference type="Proteomes" id="UP000436088">
    <property type="component" value="Unassembled WGS sequence"/>
</dbReference>
<dbReference type="GO" id="GO:0006950">
    <property type="term" value="P:response to stress"/>
    <property type="evidence" value="ECO:0007669"/>
    <property type="project" value="UniProtKB-ARBA"/>
</dbReference>
<evidence type="ECO:0000256" key="4">
    <source>
        <dbReference type="ARBA" id="ARBA00022840"/>
    </source>
</evidence>
<evidence type="ECO:0000256" key="6">
    <source>
        <dbReference type="ARBA" id="ARBA00049360"/>
    </source>
</evidence>
<dbReference type="InterPro" id="IPR050747">
    <property type="entry name" value="Mitochondrial_chaperone_BCS1"/>
</dbReference>
<evidence type="ECO:0000256" key="1">
    <source>
        <dbReference type="ARBA" id="ARBA00001946"/>
    </source>
</evidence>